<feature type="compositionally biased region" description="Low complexity" evidence="2">
    <location>
        <begin position="42"/>
        <end position="58"/>
    </location>
</feature>
<protein>
    <submittedName>
        <fullName evidence="4">Capsule biosynthesis protein</fullName>
    </submittedName>
</protein>
<feature type="region of interest" description="Disordered" evidence="2">
    <location>
        <begin position="118"/>
        <end position="145"/>
    </location>
</feature>
<dbReference type="GO" id="GO:0004713">
    <property type="term" value="F:protein tyrosine kinase activity"/>
    <property type="evidence" value="ECO:0007669"/>
    <property type="project" value="TreeGrafter"/>
</dbReference>
<dbReference type="PANTHER" id="PTHR32309">
    <property type="entry name" value="TYROSINE-PROTEIN KINASE"/>
    <property type="match status" value="1"/>
</dbReference>
<geneLocation type="plasmid" evidence="4 5">
    <name>unnamed1</name>
</geneLocation>
<feature type="transmembrane region" description="Helical" evidence="3">
    <location>
        <begin position="519"/>
        <end position="539"/>
    </location>
</feature>
<keyword evidence="3" id="KW-0812">Transmembrane</keyword>
<keyword evidence="3" id="KW-1133">Transmembrane helix</keyword>
<keyword evidence="5" id="KW-1185">Reference proteome</keyword>
<proteinExistence type="predicted"/>
<dbReference type="GO" id="GO:0005886">
    <property type="term" value="C:plasma membrane"/>
    <property type="evidence" value="ECO:0007669"/>
    <property type="project" value="TreeGrafter"/>
</dbReference>
<dbReference type="OrthoDB" id="7810642at2"/>
<dbReference type="InterPro" id="IPR050445">
    <property type="entry name" value="Bact_polysacc_biosynth/exp"/>
</dbReference>
<organism evidence="4 5">
    <name type="scientific">Pseudorhodobacter turbinis</name>
    <dbReference type="NCBI Taxonomy" id="2500533"/>
    <lineage>
        <taxon>Bacteria</taxon>
        <taxon>Pseudomonadati</taxon>
        <taxon>Pseudomonadota</taxon>
        <taxon>Alphaproteobacteria</taxon>
        <taxon>Rhodobacterales</taxon>
        <taxon>Paracoccaceae</taxon>
        <taxon>Pseudorhodobacter</taxon>
    </lineage>
</organism>
<dbReference type="Proteomes" id="UP000298631">
    <property type="component" value="Plasmid unnamed1"/>
</dbReference>
<keyword evidence="3" id="KW-0472">Membrane</keyword>
<feature type="coiled-coil region" evidence="1">
    <location>
        <begin position="359"/>
        <end position="386"/>
    </location>
</feature>
<keyword evidence="4" id="KW-0614">Plasmid</keyword>
<accession>A0A4P8EHY5</accession>
<dbReference type="EMBL" id="CP039965">
    <property type="protein sequence ID" value="QCO56751.1"/>
    <property type="molecule type" value="Genomic_DNA"/>
</dbReference>
<reference evidence="4 5" key="1">
    <citation type="submission" date="2019-05" db="EMBL/GenBank/DDBJ databases">
        <title>Pseudorhodobacter turbinis sp. nov., isolated from the gut of the Korean turban shell.</title>
        <authorList>
            <person name="Jeong Y.-S."/>
            <person name="Kang W.-R."/>
            <person name="Bae J.-W."/>
        </authorList>
    </citation>
    <scope>NUCLEOTIDE SEQUENCE [LARGE SCALE GENOMIC DNA]</scope>
    <source>
        <strain evidence="4 5">S12M18</strain>
        <plasmid evidence="4 5">unnamed1</plasmid>
    </source>
</reference>
<evidence type="ECO:0000313" key="4">
    <source>
        <dbReference type="EMBL" id="QCO56751.1"/>
    </source>
</evidence>
<dbReference type="RefSeq" id="WP_137194529.1">
    <property type="nucleotide sequence ID" value="NZ_CP039965.1"/>
</dbReference>
<sequence length="545" mass="60548">MTTKLTAKRFRIRRPEFPPVPVEGDKGIFDTADDGFGDGKFPTATPATAPTSAPNATTDSALEEIKREGLTSRQLRMARKLARKHDMPATSDYDAVRLLRAANIDPFKRTSMLDLVTSDGQPVKSDPSRALANVPKDDGSKLPQTIKPVQVPSTAARAETSHVAEIMNIQRDLSRRRRRKSMLMIARLVFFVLLPTLVTGWYYYMVATPLYATKTEFVIQQSQNPSAGGAGGLGGLLQGSPMATSQDSIAVQGYLQSREAMLRLDEEHDFRAHYSAEGIDPIQRLAPDSTLEAAYKLYQRNFQISYDPTEGLIKMEVIATTPEKSVDFAQALIEYAEGQVDHLTQRLREDQMRGAREGFEEAQAKMMESQRAVVDLQEKYKVLSSEVEVTLITTQIGQLETLLSQDRLSLQQMMSNSNPNAARMEPLERRIAALEAEIALLRGKLTESMDGEESLPEVQSALLMAQADVQTRQLMLAQAIQSMETARSEANRQTRYLSLSVKPILPDEASYPRAFESTLVAMLIFAGIYLMISMTAAILREQMSA</sequence>
<dbReference type="KEGG" id="pseb:EOK75_13095"/>
<evidence type="ECO:0000313" key="5">
    <source>
        <dbReference type="Proteomes" id="UP000298631"/>
    </source>
</evidence>
<evidence type="ECO:0000256" key="3">
    <source>
        <dbReference type="SAM" id="Phobius"/>
    </source>
</evidence>
<gene>
    <name evidence="4" type="ORF">EOK75_13095</name>
</gene>
<feature type="compositionally biased region" description="Basic residues" evidence="2">
    <location>
        <begin position="1"/>
        <end position="12"/>
    </location>
</feature>
<dbReference type="AlphaFoldDB" id="A0A4P8EHY5"/>
<name>A0A4P8EHY5_9RHOB</name>
<feature type="transmembrane region" description="Helical" evidence="3">
    <location>
        <begin position="184"/>
        <end position="204"/>
    </location>
</feature>
<evidence type="ECO:0000256" key="1">
    <source>
        <dbReference type="SAM" id="Coils"/>
    </source>
</evidence>
<feature type="region of interest" description="Disordered" evidence="2">
    <location>
        <begin position="1"/>
        <end position="58"/>
    </location>
</feature>
<dbReference type="PANTHER" id="PTHR32309:SF13">
    <property type="entry name" value="FERRIC ENTEROBACTIN TRANSPORT PROTEIN FEPE"/>
    <property type="match status" value="1"/>
</dbReference>
<evidence type="ECO:0000256" key="2">
    <source>
        <dbReference type="SAM" id="MobiDB-lite"/>
    </source>
</evidence>
<keyword evidence="1" id="KW-0175">Coiled coil</keyword>